<evidence type="ECO:0000256" key="3">
    <source>
        <dbReference type="ARBA" id="ARBA00023015"/>
    </source>
</evidence>
<dbReference type="PROSITE" id="PS50045">
    <property type="entry name" value="SIGMA54_INTERACT_4"/>
    <property type="match status" value="1"/>
</dbReference>
<sequence>MKFYANDVSSLSHRRLRPGFIDDPQFGTFLEALPDGAALIEADGRIKLVNSKLELLLNLARGDLVGSELTKHAKTAGPVIQKLSAALQQLKRVEVSGTLNSQRSVIATLSILRTADGGAYGAFLTMREASRHSRNEGSDNFRFEAEAGGTTRASFVRTPQIDAIIRQAETALDRGANVLLTGETGTGKSEIARLIGNGGETGAAPFVHVRCGLLSDTQFDAEMFGIEPGSAMDTSTRGKLGYVEAADGGILFLDQVTDLSLAAQSRLVAFLETQTFSRLGSAQRRQARIRIIAATNENLFDLVSAGAFRSDLYYRIAVMPFDLPPLREQPGMIDALIEHHLRTLNLGRKPQLRLSAEFLAKLRAHSYPGNVRELANILERVAAVADDVARAEHFVAPMPAPDLRAPASRHKAAPMQEPAEASATRFKDLVQDFETWVLEKSIAENGSKRSAAKALGIDIATLVRKTKRKR</sequence>
<evidence type="ECO:0000313" key="7">
    <source>
        <dbReference type="EMBL" id="MCO5959676.1"/>
    </source>
</evidence>
<dbReference type="InterPro" id="IPR000014">
    <property type="entry name" value="PAS"/>
</dbReference>
<dbReference type="RefSeq" id="WP_250913161.1">
    <property type="nucleotide sequence ID" value="NZ_JAMXLX010000010.1"/>
</dbReference>
<dbReference type="Gene3D" id="3.30.450.20">
    <property type="entry name" value="PAS domain"/>
    <property type="match status" value="1"/>
</dbReference>
<dbReference type="SMART" id="SM00382">
    <property type="entry name" value="AAA"/>
    <property type="match status" value="1"/>
</dbReference>
<dbReference type="InterPro" id="IPR013656">
    <property type="entry name" value="PAS_4"/>
</dbReference>
<dbReference type="EMBL" id="JAMXLX010000010">
    <property type="protein sequence ID" value="MCO5959676.1"/>
    <property type="molecule type" value="Genomic_DNA"/>
</dbReference>
<keyword evidence="3" id="KW-0805">Transcription regulation</keyword>
<accession>A0AAJ1FKV9</accession>
<dbReference type="CDD" id="cd00009">
    <property type="entry name" value="AAA"/>
    <property type="match status" value="1"/>
</dbReference>
<keyword evidence="2" id="KW-0067">ATP-binding</keyword>
<dbReference type="InterPro" id="IPR058031">
    <property type="entry name" value="AAA_lid_NorR"/>
</dbReference>
<dbReference type="PROSITE" id="PS50112">
    <property type="entry name" value="PAS"/>
    <property type="match status" value="1"/>
</dbReference>
<dbReference type="Gene3D" id="1.10.10.60">
    <property type="entry name" value="Homeodomain-like"/>
    <property type="match status" value="1"/>
</dbReference>
<dbReference type="Pfam" id="PF08448">
    <property type="entry name" value="PAS_4"/>
    <property type="match status" value="1"/>
</dbReference>
<feature type="domain" description="Sigma-54 factor interaction" evidence="5">
    <location>
        <begin position="154"/>
        <end position="383"/>
    </location>
</feature>
<dbReference type="Pfam" id="PF00158">
    <property type="entry name" value="Sigma54_activat"/>
    <property type="match status" value="1"/>
</dbReference>
<dbReference type="InterPro" id="IPR025944">
    <property type="entry name" value="Sigma_54_int_dom_CS"/>
</dbReference>
<dbReference type="SUPFAM" id="SSF52540">
    <property type="entry name" value="P-loop containing nucleoside triphosphate hydrolases"/>
    <property type="match status" value="1"/>
</dbReference>
<comment type="caution">
    <text evidence="7">The sequence shown here is derived from an EMBL/GenBank/DDBJ whole genome shotgun (WGS) entry which is preliminary data.</text>
</comment>
<protein>
    <submittedName>
        <fullName evidence="7">Sigma 54-interacting transcriptional regulator</fullName>
    </submittedName>
</protein>
<dbReference type="Gene3D" id="1.10.8.60">
    <property type="match status" value="1"/>
</dbReference>
<evidence type="ECO:0000256" key="1">
    <source>
        <dbReference type="ARBA" id="ARBA00022741"/>
    </source>
</evidence>
<dbReference type="Pfam" id="PF25601">
    <property type="entry name" value="AAA_lid_14"/>
    <property type="match status" value="1"/>
</dbReference>
<evidence type="ECO:0000259" key="6">
    <source>
        <dbReference type="PROSITE" id="PS50112"/>
    </source>
</evidence>
<reference evidence="7" key="1">
    <citation type="submission" date="2022-06" db="EMBL/GenBank/DDBJ databases">
        <authorList>
            <person name="Sun Q."/>
        </authorList>
    </citation>
    <scope>NUCLEOTIDE SEQUENCE</scope>
    <source>
        <strain evidence="7">S101</strain>
    </source>
</reference>
<dbReference type="Proteomes" id="UP001155380">
    <property type="component" value="Unassembled WGS sequence"/>
</dbReference>
<dbReference type="InterPro" id="IPR003593">
    <property type="entry name" value="AAA+_ATPase"/>
</dbReference>
<dbReference type="InterPro" id="IPR035965">
    <property type="entry name" value="PAS-like_dom_sf"/>
</dbReference>
<gene>
    <name evidence="7" type="ORF">NBH21_23140</name>
</gene>
<proteinExistence type="predicted"/>
<organism evidence="7 8">
    <name type="scientific">Ciceribacter sichuanensis</name>
    <dbReference type="NCBI Taxonomy" id="2949647"/>
    <lineage>
        <taxon>Bacteria</taxon>
        <taxon>Pseudomonadati</taxon>
        <taxon>Pseudomonadota</taxon>
        <taxon>Alphaproteobacteria</taxon>
        <taxon>Hyphomicrobiales</taxon>
        <taxon>Rhizobiaceae</taxon>
        <taxon>Ciceribacter</taxon>
    </lineage>
</organism>
<dbReference type="GO" id="GO:0005524">
    <property type="term" value="F:ATP binding"/>
    <property type="evidence" value="ECO:0007669"/>
    <property type="project" value="UniProtKB-KW"/>
</dbReference>
<keyword evidence="4" id="KW-0804">Transcription</keyword>
<dbReference type="InterPro" id="IPR009057">
    <property type="entry name" value="Homeodomain-like_sf"/>
</dbReference>
<dbReference type="PROSITE" id="PS00675">
    <property type="entry name" value="SIGMA54_INTERACT_1"/>
    <property type="match status" value="1"/>
</dbReference>
<dbReference type="InterPro" id="IPR002078">
    <property type="entry name" value="Sigma_54_int"/>
</dbReference>
<dbReference type="GO" id="GO:0006355">
    <property type="term" value="P:regulation of DNA-templated transcription"/>
    <property type="evidence" value="ECO:0007669"/>
    <property type="project" value="InterPro"/>
</dbReference>
<evidence type="ECO:0000256" key="2">
    <source>
        <dbReference type="ARBA" id="ARBA00022840"/>
    </source>
</evidence>
<dbReference type="PROSITE" id="PS00688">
    <property type="entry name" value="SIGMA54_INTERACT_3"/>
    <property type="match status" value="1"/>
</dbReference>
<dbReference type="Gene3D" id="3.40.50.300">
    <property type="entry name" value="P-loop containing nucleotide triphosphate hydrolases"/>
    <property type="match status" value="1"/>
</dbReference>
<dbReference type="PANTHER" id="PTHR32071">
    <property type="entry name" value="TRANSCRIPTIONAL REGULATORY PROTEIN"/>
    <property type="match status" value="1"/>
</dbReference>
<feature type="domain" description="PAS" evidence="6">
    <location>
        <begin position="22"/>
        <end position="69"/>
    </location>
</feature>
<keyword evidence="1" id="KW-0547">Nucleotide-binding</keyword>
<dbReference type="CDD" id="cd00130">
    <property type="entry name" value="PAS"/>
    <property type="match status" value="1"/>
</dbReference>
<evidence type="ECO:0000256" key="4">
    <source>
        <dbReference type="ARBA" id="ARBA00023163"/>
    </source>
</evidence>
<dbReference type="InterPro" id="IPR025662">
    <property type="entry name" value="Sigma_54_int_dom_ATP-bd_1"/>
</dbReference>
<evidence type="ECO:0000259" key="5">
    <source>
        <dbReference type="PROSITE" id="PS50045"/>
    </source>
</evidence>
<evidence type="ECO:0000313" key="8">
    <source>
        <dbReference type="Proteomes" id="UP001155380"/>
    </source>
</evidence>
<dbReference type="AlphaFoldDB" id="A0AAJ1FKV9"/>
<dbReference type="InterPro" id="IPR027417">
    <property type="entry name" value="P-loop_NTPase"/>
</dbReference>
<dbReference type="SUPFAM" id="SSF55785">
    <property type="entry name" value="PYP-like sensor domain (PAS domain)"/>
    <property type="match status" value="1"/>
</dbReference>
<dbReference type="SUPFAM" id="SSF46689">
    <property type="entry name" value="Homeodomain-like"/>
    <property type="match status" value="1"/>
</dbReference>
<name>A0AAJ1FKV9_9HYPH</name>